<evidence type="ECO:0000259" key="3">
    <source>
        <dbReference type="PROSITE" id="PS50887"/>
    </source>
</evidence>
<evidence type="ECO:0000259" key="2">
    <source>
        <dbReference type="PROSITE" id="PS50883"/>
    </source>
</evidence>
<sequence length="624" mass="68853">MSTAFTDEIEDIEIRSLRVFQFGLLVFIAFTGTAIQYSLQSRWDVVIALTVGAAMMLPCQWLNYRGHHEAAAGLVLSTATLSLFSIMWFSDGLRDSSLLGYPVILIGAGQLLKPRHFWALLALMLVCVLALGLGTLYGWRTGVTPGTDMDRLSDSLSILLVNGFLIWFLTYDMQNALVRLRAQIARFHASEKNLTYLAQHDGLTRLPNRLLGNALLTDAMRQASLNGTHVALLFVDLDNFKDVNDSAGHSAGDDFLVQVAQRLRETVRQSDVVCRQGGDEFLIGLTELTSADDIALVSEQVLLKMQAPFRLRGEEVLASCSIGVAIYPAQGTTFDELLRHADLAMYEAKKAGRNTYRIFSEDIRSSITESLHLISSLRQAVAQEEFVLHYQPVLDLRTGALIGAEALVRWQNPKLGMVSPGLFIALAEKSGLIVDIGQWVLNEACRQMQAWRTMGAGPLFVSVNLSPVQFSRGNIEAVIAHALQTTGLDHGQLELEVTESTLIADTEKFIVTLSRIQASGIRLAIDDFGTGYSNLSYLQRFPVHKLKIDQSFVRRLLQGEKDVAMVSAIIHLAHSLGLKVTAEGVENEATSEALRGMGCDQGQGYLYARPMPADDFEAYWRARA</sequence>
<keyword evidence="1" id="KW-0812">Transmembrane</keyword>
<dbReference type="Gene3D" id="3.30.70.270">
    <property type="match status" value="1"/>
</dbReference>
<feature type="transmembrane region" description="Helical" evidence="1">
    <location>
        <begin position="119"/>
        <end position="140"/>
    </location>
</feature>
<dbReference type="InterPro" id="IPR001633">
    <property type="entry name" value="EAL_dom"/>
</dbReference>
<dbReference type="InterPro" id="IPR000160">
    <property type="entry name" value="GGDEF_dom"/>
</dbReference>
<proteinExistence type="predicted"/>
<dbReference type="Pfam" id="PF00990">
    <property type="entry name" value="GGDEF"/>
    <property type="match status" value="1"/>
</dbReference>
<dbReference type="InterPro" id="IPR035919">
    <property type="entry name" value="EAL_sf"/>
</dbReference>
<feature type="transmembrane region" description="Helical" evidence="1">
    <location>
        <begin position="19"/>
        <end position="39"/>
    </location>
</feature>
<name>A0ABU3KPF0_9BURK</name>
<dbReference type="PANTHER" id="PTHR44757:SF2">
    <property type="entry name" value="BIOFILM ARCHITECTURE MAINTENANCE PROTEIN MBAA"/>
    <property type="match status" value="1"/>
</dbReference>
<keyword evidence="1" id="KW-0472">Membrane</keyword>
<reference evidence="4 5" key="1">
    <citation type="submission" date="2023-08" db="EMBL/GenBank/DDBJ databases">
        <title>Rhodoferax potami sp. nov. and Rhodoferax mekongensis sp. nov., isolated from the Mekong River in Thailand.</title>
        <authorList>
            <person name="Kitikhun S."/>
            <person name="Charoenyingcharoen P."/>
            <person name="Siriarchawattana P."/>
            <person name="Likhitrattanapisal S."/>
            <person name="Nilsakha T."/>
            <person name="Chanpet A."/>
            <person name="Rattanawaree P."/>
            <person name="Ingsriswang S."/>
        </authorList>
    </citation>
    <scope>NUCLEOTIDE SEQUENCE [LARGE SCALE GENOMIC DNA]</scope>
    <source>
        <strain evidence="4 5">TBRC 17660</strain>
    </source>
</reference>
<feature type="domain" description="GGDEF" evidence="3">
    <location>
        <begin position="228"/>
        <end position="361"/>
    </location>
</feature>
<dbReference type="PANTHER" id="PTHR44757">
    <property type="entry name" value="DIGUANYLATE CYCLASE DGCP"/>
    <property type="match status" value="1"/>
</dbReference>
<comment type="caution">
    <text evidence="4">The sequence shown here is derived from an EMBL/GenBank/DDBJ whole genome shotgun (WGS) entry which is preliminary data.</text>
</comment>
<feature type="transmembrane region" description="Helical" evidence="1">
    <location>
        <begin position="71"/>
        <end position="90"/>
    </location>
</feature>
<dbReference type="SMART" id="SM00052">
    <property type="entry name" value="EAL"/>
    <property type="match status" value="1"/>
</dbReference>
<feature type="transmembrane region" description="Helical" evidence="1">
    <location>
        <begin position="152"/>
        <end position="171"/>
    </location>
</feature>
<dbReference type="CDD" id="cd01948">
    <property type="entry name" value="EAL"/>
    <property type="match status" value="1"/>
</dbReference>
<dbReference type="SUPFAM" id="SSF141868">
    <property type="entry name" value="EAL domain-like"/>
    <property type="match status" value="1"/>
</dbReference>
<dbReference type="InterPro" id="IPR029787">
    <property type="entry name" value="Nucleotide_cyclase"/>
</dbReference>
<dbReference type="InterPro" id="IPR043128">
    <property type="entry name" value="Rev_trsase/Diguanyl_cyclase"/>
</dbReference>
<keyword evidence="1" id="KW-1133">Transmembrane helix</keyword>
<dbReference type="PROSITE" id="PS50883">
    <property type="entry name" value="EAL"/>
    <property type="match status" value="1"/>
</dbReference>
<protein>
    <submittedName>
        <fullName evidence="4">EAL domain-containing protein</fullName>
    </submittedName>
</protein>
<dbReference type="SMART" id="SM00267">
    <property type="entry name" value="GGDEF"/>
    <property type="match status" value="1"/>
</dbReference>
<gene>
    <name evidence="4" type="ORF">RAE19_13435</name>
</gene>
<feature type="domain" description="EAL" evidence="2">
    <location>
        <begin position="370"/>
        <end position="624"/>
    </location>
</feature>
<evidence type="ECO:0000256" key="1">
    <source>
        <dbReference type="SAM" id="Phobius"/>
    </source>
</evidence>
<feature type="transmembrane region" description="Helical" evidence="1">
    <location>
        <begin position="45"/>
        <end position="64"/>
    </location>
</feature>
<dbReference type="CDD" id="cd01949">
    <property type="entry name" value="GGDEF"/>
    <property type="match status" value="1"/>
</dbReference>
<dbReference type="Gene3D" id="3.20.20.450">
    <property type="entry name" value="EAL domain"/>
    <property type="match status" value="1"/>
</dbReference>
<evidence type="ECO:0000313" key="5">
    <source>
        <dbReference type="Proteomes" id="UP001321700"/>
    </source>
</evidence>
<dbReference type="Pfam" id="PF00563">
    <property type="entry name" value="EAL"/>
    <property type="match status" value="1"/>
</dbReference>
<dbReference type="SUPFAM" id="SSF55073">
    <property type="entry name" value="Nucleotide cyclase"/>
    <property type="match status" value="1"/>
</dbReference>
<accession>A0ABU3KPF0</accession>
<dbReference type="RefSeq" id="WP_313875364.1">
    <property type="nucleotide sequence ID" value="NZ_JAVBIK010000001.1"/>
</dbReference>
<evidence type="ECO:0000313" key="4">
    <source>
        <dbReference type="EMBL" id="MDT7519701.1"/>
    </source>
</evidence>
<dbReference type="PROSITE" id="PS50887">
    <property type="entry name" value="GGDEF"/>
    <property type="match status" value="1"/>
</dbReference>
<dbReference type="NCBIfam" id="TIGR00254">
    <property type="entry name" value="GGDEF"/>
    <property type="match status" value="1"/>
</dbReference>
<organism evidence="4 5">
    <name type="scientific">Rhodoferax potami</name>
    <dbReference type="NCBI Taxonomy" id="3068338"/>
    <lineage>
        <taxon>Bacteria</taxon>
        <taxon>Pseudomonadati</taxon>
        <taxon>Pseudomonadota</taxon>
        <taxon>Betaproteobacteria</taxon>
        <taxon>Burkholderiales</taxon>
        <taxon>Comamonadaceae</taxon>
        <taxon>Rhodoferax</taxon>
    </lineage>
</organism>
<dbReference type="InterPro" id="IPR052155">
    <property type="entry name" value="Biofilm_reg_signaling"/>
</dbReference>
<keyword evidence="5" id="KW-1185">Reference proteome</keyword>
<dbReference type="EMBL" id="JAVBIK010000001">
    <property type="protein sequence ID" value="MDT7519701.1"/>
    <property type="molecule type" value="Genomic_DNA"/>
</dbReference>
<dbReference type="Proteomes" id="UP001321700">
    <property type="component" value="Unassembled WGS sequence"/>
</dbReference>